<evidence type="ECO:0000256" key="12">
    <source>
        <dbReference type="ARBA" id="ARBA00023034"/>
    </source>
</evidence>
<accession>A0A8J1TSD5</accession>
<dbReference type="GO" id="GO:0000407">
    <property type="term" value="C:phagophore assembly site"/>
    <property type="evidence" value="ECO:0007669"/>
    <property type="project" value="TreeGrafter"/>
</dbReference>
<keyword evidence="13" id="KW-0175">Coiled coil</keyword>
<evidence type="ECO:0000256" key="8">
    <source>
        <dbReference type="ARBA" id="ARBA00022490"/>
    </source>
</evidence>
<evidence type="ECO:0000256" key="5">
    <source>
        <dbReference type="ARBA" id="ARBA00004481"/>
    </source>
</evidence>
<dbReference type="GO" id="GO:0034272">
    <property type="term" value="C:phosphatidylinositol 3-kinase complex, class III, type II"/>
    <property type="evidence" value="ECO:0007669"/>
    <property type="project" value="TreeGrafter"/>
</dbReference>
<dbReference type="OrthoDB" id="20368at2759"/>
<evidence type="ECO:0000256" key="11">
    <source>
        <dbReference type="ARBA" id="ARBA00022824"/>
    </source>
</evidence>
<comment type="similarity">
    <text evidence="6">Belongs to the beclin family.</text>
</comment>
<dbReference type="InterPro" id="IPR040455">
    <property type="entry name" value="Atg6_BARA"/>
</dbReference>
<evidence type="ECO:0000313" key="19">
    <source>
        <dbReference type="Proteomes" id="UP000749559"/>
    </source>
</evidence>
<dbReference type="GO" id="GO:0030674">
    <property type="term" value="F:protein-macromolecule adaptor activity"/>
    <property type="evidence" value="ECO:0007669"/>
    <property type="project" value="TreeGrafter"/>
</dbReference>
<dbReference type="Gene3D" id="1.10.418.40">
    <property type="entry name" value="Autophagy protein 6/Beclin 1"/>
    <property type="match status" value="1"/>
</dbReference>
<dbReference type="Gene3D" id="6.10.250.3110">
    <property type="match status" value="1"/>
</dbReference>
<evidence type="ECO:0000256" key="9">
    <source>
        <dbReference type="ARBA" id="ARBA00022618"/>
    </source>
</evidence>
<dbReference type="Pfam" id="PF15285">
    <property type="entry name" value="BH3"/>
    <property type="match status" value="1"/>
</dbReference>
<dbReference type="FunFam" id="1.10.418.40:FF:000001">
    <property type="entry name" value="beclin-1 isoform X1"/>
    <property type="match status" value="1"/>
</dbReference>
<reference evidence="18" key="1">
    <citation type="submission" date="2022-03" db="EMBL/GenBank/DDBJ databases">
        <authorList>
            <person name="Martin C."/>
        </authorList>
    </citation>
    <scope>NUCLEOTIDE SEQUENCE</scope>
</reference>
<dbReference type="GO" id="GO:0005789">
    <property type="term" value="C:endoplasmic reticulum membrane"/>
    <property type="evidence" value="ECO:0007669"/>
    <property type="project" value="UniProtKB-SubCell"/>
</dbReference>
<dbReference type="InterPro" id="IPR041691">
    <property type="entry name" value="Atg6/beclin_CC"/>
</dbReference>
<dbReference type="GO" id="GO:0005794">
    <property type="term" value="C:Golgi apparatus"/>
    <property type="evidence" value="ECO:0007669"/>
    <property type="project" value="UniProtKB-SubCell"/>
</dbReference>
<keyword evidence="9" id="KW-0132">Cell division</keyword>
<comment type="subcellular location">
    <subcellularLocation>
        <location evidence="4">Cytoplasmic vesicle</location>
        <location evidence="4">Autophagosome</location>
    </subcellularLocation>
    <subcellularLocation>
        <location evidence="3">Endoplasmic reticulum membrane</location>
        <topology evidence="3">Peripheral membrane protein</topology>
    </subcellularLocation>
    <subcellularLocation>
        <location evidence="5">Endosome membrane</location>
        <topology evidence="5">Peripheral membrane protein</topology>
    </subcellularLocation>
    <subcellularLocation>
        <location evidence="1">Golgi apparatus</location>
        <location evidence="1">trans-Golgi network membrane</location>
        <topology evidence="1">Peripheral membrane protein</topology>
    </subcellularLocation>
    <subcellularLocation>
        <location evidence="2">Mitochondrion membrane</location>
        <topology evidence="2">Peripheral membrane protein</topology>
    </subcellularLocation>
</comment>
<evidence type="ECO:0000256" key="15">
    <source>
        <dbReference type="ARBA" id="ARBA00023136"/>
    </source>
</evidence>
<evidence type="ECO:0000256" key="17">
    <source>
        <dbReference type="ARBA" id="ARBA00023329"/>
    </source>
</evidence>
<gene>
    <name evidence="18" type="ORF">OFUS_LOCUS14786</name>
</gene>
<evidence type="ECO:0000256" key="10">
    <source>
        <dbReference type="ARBA" id="ARBA00022753"/>
    </source>
</evidence>
<dbReference type="GO" id="GO:0043548">
    <property type="term" value="F:phosphatidylinositol 3-kinase binding"/>
    <property type="evidence" value="ECO:0007669"/>
    <property type="project" value="TreeGrafter"/>
</dbReference>
<evidence type="ECO:0000256" key="2">
    <source>
        <dbReference type="ARBA" id="ARBA00004318"/>
    </source>
</evidence>
<evidence type="ECO:0000313" key="18">
    <source>
        <dbReference type="EMBL" id="CAH1789427.1"/>
    </source>
</evidence>
<evidence type="ECO:0000256" key="14">
    <source>
        <dbReference type="ARBA" id="ARBA00023128"/>
    </source>
</evidence>
<dbReference type="GO" id="GO:0045324">
    <property type="term" value="P:late endosome to vacuole transport"/>
    <property type="evidence" value="ECO:0007669"/>
    <property type="project" value="TreeGrafter"/>
</dbReference>
<dbReference type="GO" id="GO:0010008">
    <property type="term" value="C:endosome membrane"/>
    <property type="evidence" value="ECO:0007669"/>
    <property type="project" value="UniProtKB-SubCell"/>
</dbReference>
<dbReference type="SUPFAM" id="SSF52540">
    <property type="entry name" value="P-loop containing nucleoside triphosphate hydrolases"/>
    <property type="match status" value="1"/>
</dbReference>
<dbReference type="EMBL" id="CAIIXF020000007">
    <property type="protein sequence ID" value="CAH1789427.1"/>
    <property type="molecule type" value="Genomic_DNA"/>
</dbReference>
<dbReference type="Pfam" id="PF04111">
    <property type="entry name" value="APG6"/>
    <property type="match status" value="1"/>
</dbReference>
<evidence type="ECO:0000256" key="7">
    <source>
        <dbReference type="ARBA" id="ARBA00018490"/>
    </source>
</evidence>
<dbReference type="InterPro" id="IPR027417">
    <property type="entry name" value="P-loop_NTPase"/>
</dbReference>
<dbReference type="GO" id="GO:0005776">
    <property type="term" value="C:autophagosome"/>
    <property type="evidence" value="ECO:0007669"/>
    <property type="project" value="UniProtKB-SubCell"/>
</dbReference>
<evidence type="ECO:0000256" key="1">
    <source>
        <dbReference type="ARBA" id="ARBA00004150"/>
    </source>
</evidence>
<dbReference type="InterPro" id="IPR007243">
    <property type="entry name" value="Atg6/Beclin"/>
</dbReference>
<dbReference type="GO" id="GO:0031966">
    <property type="term" value="C:mitochondrial membrane"/>
    <property type="evidence" value="ECO:0007669"/>
    <property type="project" value="UniProtKB-SubCell"/>
</dbReference>
<evidence type="ECO:0000256" key="16">
    <source>
        <dbReference type="ARBA" id="ARBA00023306"/>
    </source>
</evidence>
<keyword evidence="12" id="KW-0333">Golgi apparatus</keyword>
<evidence type="ECO:0000256" key="13">
    <source>
        <dbReference type="ARBA" id="ARBA00023054"/>
    </source>
</evidence>
<keyword evidence="14" id="KW-0496">Mitochondrion</keyword>
<dbReference type="GO" id="GO:0051301">
    <property type="term" value="P:cell division"/>
    <property type="evidence" value="ECO:0007669"/>
    <property type="project" value="UniProtKB-KW"/>
</dbReference>
<dbReference type="Proteomes" id="UP000749559">
    <property type="component" value="Unassembled WGS sequence"/>
</dbReference>
<comment type="caution">
    <text evidence="18">The sequence shown here is derived from an EMBL/GenBank/DDBJ whole genome shotgun (WGS) entry which is preliminary data.</text>
</comment>
<protein>
    <recommendedName>
        <fullName evidence="7">Beclin-1</fullName>
    </recommendedName>
</protein>
<name>A0A8J1TSD5_OWEFU</name>
<dbReference type="GO" id="GO:0000045">
    <property type="term" value="P:autophagosome assembly"/>
    <property type="evidence" value="ECO:0007669"/>
    <property type="project" value="TreeGrafter"/>
</dbReference>
<dbReference type="AlphaFoldDB" id="A0A8J1TSD5"/>
<dbReference type="PANTHER" id="PTHR12768">
    <property type="entry name" value="BECLIN 1"/>
    <property type="match status" value="1"/>
</dbReference>
<dbReference type="GO" id="GO:0000423">
    <property type="term" value="P:mitophagy"/>
    <property type="evidence" value="ECO:0007669"/>
    <property type="project" value="TreeGrafter"/>
</dbReference>
<dbReference type="GO" id="GO:0034271">
    <property type="term" value="C:phosphatidylinositol 3-kinase complex, class III, type I"/>
    <property type="evidence" value="ECO:0007669"/>
    <property type="project" value="TreeGrafter"/>
</dbReference>
<keyword evidence="16" id="KW-0131">Cell cycle</keyword>
<dbReference type="GO" id="GO:0006995">
    <property type="term" value="P:cellular response to nitrogen starvation"/>
    <property type="evidence" value="ECO:0007669"/>
    <property type="project" value="TreeGrafter"/>
</dbReference>
<dbReference type="PANTHER" id="PTHR12768:SF4">
    <property type="entry name" value="BECLIN-1"/>
    <property type="match status" value="1"/>
</dbReference>
<dbReference type="InterPro" id="IPR038274">
    <property type="entry name" value="Atg6/Beclin_C_sf"/>
</dbReference>
<keyword evidence="15" id="KW-0472">Membrane</keyword>
<dbReference type="InterPro" id="IPR029318">
    <property type="entry name" value="BH3_dom"/>
</dbReference>
<evidence type="ECO:0000256" key="3">
    <source>
        <dbReference type="ARBA" id="ARBA00004406"/>
    </source>
</evidence>
<evidence type="ECO:0000256" key="6">
    <source>
        <dbReference type="ARBA" id="ARBA00005965"/>
    </source>
</evidence>
<organism evidence="18 19">
    <name type="scientific">Owenia fusiformis</name>
    <name type="common">Polychaete worm</name>
    <dbReference type="NCBI Taxonomy" id="6347"/>
    <lineage>
        <taxon>Eukaryota</taxon>
        <taxon>Metazoa</taxon>
        <taxon>Spiralia</taxon>
        <taxon>Lophotrochozoa</taxon>
        <taxon>Annelida</taxon>
        <taxon>Polychaeta</taxon>
        <taxon>Sedentaria</taxon>
        <taxon>Canalipalpata</taxon>
        <taxon>Sabellida</taxon>
        <taxon>Oweniida</taxon>
        <taxon>Oweniidae</taxon>
        <taxon>Owenia</taxon>
    </lineage>
</organism>
<dbReference type="Pfam" id="PF17675">
    <property type="entry name" value="APG6_N"/>
    <property type="match status" value="1"/>
</dbReference>
<sequence>MAGRLDVVKAGTVQVNFVCQKCCQPLKLDQSFKSLDATLITELSAPLTSSNTSDGTLLDLITASPVGVSGGSDAQASKKYIPPMRLVSQSDSNNDFTLLGDSQAGNMENLSHQLKVTSNLFDIMSGHSEVDHPLCEECTDSLLDQLDQQLKVTEDECKAYRDFLEELGTGGEKVDEEALDKDLDQLRAEAKALGQQLESIEVENSHIQEELKKEKKEAQRLDKEEEKYYKEYNEYKRQLLEYEDAQKSVDNQLRYAEAQLDKLKKTNVFNATFHIWHSGHFGTINNFRLGRLPSVPVEWNEINAAWGQTVLLLHSLANKMNLTFQRYRLVPYGNHSFLESLSDKSKELPLYGSGGFRFFWDSKFDQAMAAFLDCLQQFKEEVEKGDTGFCLPYKMHNGKVEDSSTGVSYSIKIQFNSEEQWTKALKFMLTNLKWGLAWVSSQFTNK</sequence>
<keyword evidence="10" id="KW-0967">Endosome</keyword>
<keyword evidence="19" id="KW-1185">Reference proteome</keyword>
<keyword evidence="8" id="KW-0963">Cytoplasm</keyword>
<keyword evidence="17" id="KW-0968">Cytoplasmic vesicle</keyword>
<keyword evidence="11" id="KW-0256">Endoplasmic reticulum</keyword>
<evidence type="ECO:0000256" key="4">
    <source>
        <dbReference type="ARBA" id="ARBA00004419"/>
    </source>
</evidence>
<proteinExistence type="inferred from homology"/>